<dbReference type="GeneID" id="17038970"/>
<protein>
    <recommendedName>
        <fullName evidence="3">ATPase domain of HSP90 chaperone/DNA topoisomerase II/histidine kinase</fullName>
    </recommendedName>
</protein>
<evidence type="ECO:0008006" key="3">
    <source>
        <dbReference type="Google" id="ProtNLM"/>
    </source>
</evidence>
<dbReference type="InterPro" id="IPR045261">
    <property type="entry name" value="MORC_ATPase"/>
</dbReference>
<keyword evidence="2" id="KW-1185">Reference proteome</keyword>
<reference evidence="1 2" key="1">
    <citation type="journal article" date="2012" name="Genome Biol.">
        <title>The genome of the polar eukaryotic microalga coccomyxa subellipsoidea reveals traits of cold adaptation.</title>
        <authorList>
            <person name="Blanc G."/>
            <person name="Agarkova I."/>
            <person name="Grimwood J."/>
            <person name="Kuo A."/>
            <person name="Brueggeman A."/>
            <person name="Dunigan D."/>
            <person name="Gurnon J."/>
            <person name="Ladunga I."/>
            <person name="Lindquist E."/>
            <person name="Lucas S."/>
            <person name="Pangilinan J."/>
            <person name="Proschold T."/>
            <person name="Salamov A."/>
            <person name="Schmutz J."/>
            <person name="Weeks D."/>
            <person name="Yamada T."/>
            <person name="Claverie J.M."/>
            <person name="Grigoriev I."/>
            <person name="Van Etten J."/>
            <person name="Lomsadze A."/>
            <person name="Borodovsky M."/>
        </authorList>
    </citation>
    <scope>NUCLEOTIDE SEQUENCE [LARGE SCALE GENOMIC DNA]</scope>
    <source>
        <strain evidence="1 2">C-169</strain>
    </source>
</reference>
<dbReference type="PANTHER" id="PTHR23336:SF76">
    <property type="entry name" value="MORC S5 DOMAIN-CONTAINING PROTEIN"/>
    <property type="match status" value="1"/>
</dbReference>
<dbReference type="GO" id="GO:0005634">
    <property type="term" value="C:nucleus"/>
    <property type="evidence" value="ECO:0007669"/>
    <property type="project" value="TreeGrafter"/>
</dbReference>
<comment type="caution">
    <text evidence="1">The sequence shown here is derived from an EMBL/GenBank/DDBJ whole genome shotgun (WGS) entry which is preliminary data.</text>
</comment>
<evidence type="ECO:0000313" key="1">
    <source>
        <dbReference type="EMBL" id="EIE21003.1"/>
    </source>
</evidence>
<sequence length="193" mass="21034">MDPSPVQYSSVKHTVIHPNFLHTNSTSHRWAFSAIAELIDNASDDAQATQFCIDLQQFEVTGEDGTSKEVDTLVFMDNGTGMNPLQLHKMLGFGHSDKSSNARAIGRFGNGFKAGSMRLGQDALVLTKCTTSQSAGFLSQTFLKATGCEDILVPMATWDLEGRRLGAGQADLKQSLDAIMRYSIFQACSSQLY</sequence>
<dbReference type="SUPFAM" id="SSF55874">
    <property type="entry name" value="ATPase domain of HSP90 chaperone/DNA topoisomerase II/histidine kinase"/>
    <property type="match status" value="1"/>
</dbReference>
<accession>I0YRI4</accession>
<dbReference type="Proteomes" id="UP000007264">
    <property type="component" value="Unassembled WGS sequence"/>
</dbReference>
<organism evidence="1 2">
    <name type="scientific">Coccomyxa subellipsoidea (strain C-169)</name>
    <name type="common">Green microalga</name>
    <dbReference type="NCBI Taxonomy" id="574566"/>
    <lineage>
        <taxon>Eukaryota</taxon>
        <taxon>Viridiplantae</taxon>
        <taxon>Chlorophyta</taxon>
        <taxon>core chlorophytes</taxon>
        <taxon>Trebouxiophyceae</taxon>
        <taxon>Trebouxiophyceae incertae sedis</taxon>
        <taxon>Coccomyxaceae</taxon>
        <taxon>Coccomyxa</taxon>
        <taxon>Coccomyxa subellipsoidea</taxon>
    </lineage>
</organism>
<dbReference type="Gene3D" id="3.30.565.10">
    <property type="entry name" value="Histidine kinase-like ATPase, C-terminal domain"/>
    <property type="match status" value="1"/>
</dbReference>
<dbReference type="EMBL" id="AGSI01000013">
    <property type="protein sequence ID" value="EIE21003.1"/>
    <property type="molecule type" value="Genomic_DNA"/>
</dbReference>
<dbReference type="InterPro" id="IPR036890">
    <property type="entry name" value="HATPase_C_sf"/>
</dbReference>
<gene>
    <name evidence="1" type="ORF">COCSUDRAFT_56925</name>
</gene>
<dbReference type="AlphaFoldDB" id="I0YRI4"/>
<dbReference type="Pfam" id="PF13589">
    <property type="entry name" value="HATPase_c_3"/>
    <property type="match status" value="1"/>
</dbReference>
<dbReference type="OrthoDB" id="567073at2759"/>
<dbReference type="GO" id="GO:0016887">
    <property type="term" value="F:ATP hydrolysis activity"/>
    <property type="evidence" value="ECO:0007669"/>
    <property type="project" value="InterPro"/>
</dbReference>
<dbReference type="RefSeq" id="XP_005645547.1">
    <property type="nucleotide sequence ID" value="XM_005645490.1"/>
</dbReference>
<proteinExistence type="predicted"/>
<evidence type="ECO:0000313" key="2">
    <source>
        <dbReference type="Proteomes" id="UP000007264"/>
    </source>
</evidence>
<dbReference type="eggNOG" id="KOG1845">
    <property type="taxonomic scope" value="Eukaryota"/>
</dbReference>
<name>I0YRI4_COCSC</name>
<dbReference type="KEGG" id="csl:COCSUDRAFT_56925"/>
<dbReference type="PANTHER" id="PTHR23336">
    <property type="entry name" value="ZINC FINGER CW-TYPE COILED-COIL DOMAIN PROTEIN 3"/>
    <property type="match status" value="1"/>
</dbReference>